<organism evidence="1 2">
    <name type="scientific">Lysinibacillus pakistanensis</name>
    <dbReference type="NCBI Taxonomy" id="759811"/>
    <lineage>
        <taxon>Bacteria</taxon>
        <taxon>Bacillati</taxon>
        <taxon>Bacillota</taxon>
        <taxon>Bacilli</taxon>
        <taxon>Bacillales</taxon>
        <taxon>Bacillaceae</taxon>
        <taxon>Lysinibacillus</taxon>
    </lineage>
</organism>
<sequence length="83" mass="9677">MEKRIEGSLKNQNMNESERKLLQEALDKVNTYIKKIEDLFFLYGGIKKMSIGMTIGEVIICQPHTVMTIIAWNNGTWNFIKNR</sequence>
<protein>
    <submittedName>
        <fullName evidence="1">Uncharacterized protein</fullName>
    </submittedName>
</protein>
<evidence type="ECO:0000313" key="2">
    <source>
        <dbReference type="Proteomes" id="UP001178322"/>
    </source>
</evidence>
<dbReference type="AlphaFoldDB" id="A0AAX3X298"/>
<reference evidence="1" key="1">
    <citation type="submission" date="2023-05" db="EMBL/GenBank/DDBJ databases">
        <title>Comparative genomics of Bacillaceae isolates and their secondary metabolite potential.</title>
        <authorList>
            <person name="Song L."/>
            <person name="Nielsen L.J."/>
            <person name="Mohite O."/>
            <person name="Xu X."/>
            <person name="Weber T."/>
            <person name="Kovacs A.T."/>
        </authorList>
    </citation>
    <scope>NUCLEOTIDE SEQUENCE</scope>
    <source>
        <strain evidence="1">LY1</strain>
    </source>
</reference>
<evidence type="ECO:0000313" key="1">
    <source>
        <dbReference type="EMBL" id="WHY54180.1"/>
    </source>
</evidence>
<name>A0AAX3X298_9BACI</name>
<dbReference type="Proteomes" id="UP001178322">
    <property type="component" value="Chromosome"/>
</dbReference>
<gene>
    <name evidence="1" type="ORF">QNH24_12940</name>
</gene>
<accession>A0AAX3X298</accession>
<proteinExistence type="predicted"/>
<dbReference type="EMBL" id="CP126101">
    <property type="protein sequence ID" value="WHY54180.1"/>
    <property type="molecule type" value="Genomic_DNA"/>
</dbReference>